<feature type="domain" description="HNH nuclease" evidence="1">
    <location>
        <begin position="251"/>
        <end position="298"/>
    </location>
</feature>
<gene>
    <name evidence="2" type="ORF">SAMN02745248_00806</name>
</gene>
<keyword evidence="2" id="KW-0378">Hydrolase</keyword>
<dbReference type="InterPro" id="IPR003615">
    <property type="entry name" value="HNH_nuc"/>
</dbReference>
<dbReference type="CDD" id="cd00085">
    <property type="entry name" value="HNHc"/>
    <property type="match status" value="1"/>
</dbReference>
<dbReference type="Proteomes" id="UP000183952">
    <property type="component" value="Unassembled WGS sequence"/>
</dbReference>
<dbReference type="STRING" id="1121331.SAMN02745248_00806"/>
<dbReference type="Gene3D" id="1.10.30.50">
    <property type="match status" value="1"/>
</dbReference>
<dbReference type="AlphaFoldDB" id="A0A1M6LSN9"/>
<keyword evidence="3" id="KW-1185">Reference proteome</keyword>
<dbReference type="Pfam" id="PF13395">
    <property type="entry name" value="HNH_4"/>
    <property type="match status" value="1"/>
</dbReference>
<proteinExistence type="predicted"/>
<reference evidence="2 3" key="1">
    <citation type="submission" date="2016-11" db="EMBL/GenBank/DDBJ databases">
        <authorList>
            <person name="Jaros S."/>
            <person name="Januszkiewicz K."/>
            <person name="Wedrychowicz H."/>
        </authorList>
    </citation>
    <scope>NUCLEOTIDE SEQUENCE [LARGE SCALE GENOMIC DNA]</scope>
    <source>
        <strain evidence="2 3">DSM 3090</strain>
    </source>
</reference>
<accession>A0A1M6LSN9</accession>
<name>A0A1M6LSN9_9CLOT</name>
<organism evidence="2 3">
    <name type="scientific">Hathewaya proteolytica DSM 3090</name>
    <dbReference type="NCBI Taxonomy" id="1121331"/>
    <lineage>
        <taxon>Bacteria</taxon>
        <taxon>Bacillati</taxon>
        <taxon>Bacillota</taxon>
        <taxon>Clostridia</taxon>
        <taxon>Eubacteriales</taxon>
        <taxon>Clostridiaceae</taxon>
        <taxon>Hathewaya</taxon>
    </lineage>
</organism>
<protein>
    <submittedName>
        <fullName evidence="2">HNH endonuclease</fullName>
    </submittedName>
</protein>
<sequence>MEIEQLKYINELNTESFIHMLDDPTECYKFYWLDALLNIFSLGKSEINFDDVLNKMIVDAWYSVVEYHLHLGPKNASGKIMNSLERAAIKLAQVSGLPGDADEPSIIENIQAHEKEILDEKKQLVLNVPYRLLSSFMPEIGGNDKLWDQRKRMIAYIDALNKKESIPYKIIDGIGLNKKVVISPEWQMFLKDNYVTIAGWIEMKKVKYLQNRNPGVPGLIFKLEPQKEKQRKLKYVRELWNSISEIVPIIDIYTDKPIKKNVFDVDHFIPWSYIANDELWNLMPMNSSLNSSKSNNLPKWDRYFKLFAHNQFIMNQLVLSNGSVKTIFLKCQRDNLVMPWSLEELYLQGQQEEVFISVLEKNLRPIYDSARMQGYNIWSA</sequence>
<evidence type="ECO:0000313" key="2">
    <source>
        <dbReference type="EMBL" id="SHJ74209.1"/>
    </source>
</evidence>
<dbReference type="GO" id="GO:0004519">
    <property type="term" value="F:endonuclease activity"/>
    <property type="evidence" value="ECO:0007669"/>
    <property type="project" value="UniProtKB-KW"/>
</dbReference>
<keyword evidence="2" id="KW-0255">Endonuclease</keyword>
<evidence type="ECO:0000259" key="1">
    <source>
        <dbReference type="Pfam" id="PF13395"/>
    </source>
</evidence>
<keyword evidence="2" id="KW-0540">Nuclease</keyword>
<evidence type="ECO:0000313" key="3">
    <source>
        <dbReference type="Proteomes" id="UP000183952"/>
    </source>
</evidence>
<dbReference type="RefSeq" id="WP_242942325.1">
    <property type="nucleotide sequence ID" value="NZ_FRAD01000006.1"/>
</dbReference>
<dbReference type="EMBL" id="FRAD01000006">
    <property type="protein sequence ID" value="SHJ74209.1"/>
    <property type="molecule type" value="Genomic_DNA"/>
</dbReference>